<gene>
    <name evidence="4" type="primary">ubiB_1</name>
    <name evidence="4" type="ORF">ACH61_00657</name>
    <name evidence="5" type="ORF">GSU10_05075</name>
</gene>
<dbReference type="GO" id="GO:0004672">
    <property type="term" value="F:protein kinase activity"/>
    <property type="evidence" value="ECO:0007669"/>
    <property type="project" value="InterPro"/>
</dbReference>
<dbReference type="InterPro" id="IPR004147">
    <property type="entry name" value="ABC1_dom"/>
</dbReference>
<feature type="domain" description="Protein kinase" evidence="3">
    <location>
        <begin position="225"/>
        <end position="554"/>
    </location>
</feature>
<dbReference type="InterPro" id="IPR011009">
    <property type="entry name" value="Kinase-like_dom_sf"/>
</dbReference>
<feature type="transmembrane region" description="Helical" evidence="2">
    <location>
        <begin position="38"/>
        <end position="63"/>
    </location>
</feature>
<dbReference type="OrthoDB" id="9795390at2"/>
<dbReference type="RefSeq" id="WP_068208456.1">
    <property type="nucleotide sequence ID" value="NZ_CP047186.1"/>
</dbReference>
<evidence type="ECO:0000313" key="6">
    <source>
        <dbReference type="Proteomes" id="UP000076717"/>
    </source>
</evidence>
<evidence type="ECO:0000256" key="2">
    <source>
        <dbReference type="SAM" id="Phobius"/>
    </source>
</evidence>
<evidence type="ECO:0000259" key="3">
    <source>
        <dbReference type="PROSITE" id="PS50011"/>
    </source>
</evidence>
<dbReference type="EMBL" id="CP047186">
    <property type="protein sequence ID" value="QHC55067.1"/>
    <property type="molecule type" value="Genomic_DNA"/>
</dbReference>
<name>A0A166ICT8_9MICO</name>
<feature type="transmembrane region" description="Helical" evidence="2">
    <location>
        <begin position="594"/>
        <end position="613"/>
    </location>
</feature>
<proteinExistence type="inferred from homology"/>
<feature type="transmembrane region" description="Helical" evidence="2">
    <location>
        <begin position="70"/>
        <end position="100"/>
    </location>
</feature>
<evidence type="ECO:0000313" key="5">
    <source>
        <dbReference type="EMBL" id="QHC55067.1"/>
    </source>
</evidence>
<keyword evidence="6" id="KW-1185">Reference proteome</keyword>
<dbReference type="PROSITE" id="PS50011">
    <property type="entry name" value="PROTEIN_KINASE_DOM"/>
    <property type="match status" value="1"/>
</dbReference>
<evidence type="ECO:0000313" key="4">
    <source>
        <dbReference type="EMBL" id="KZX22171.1"/>
    </source>
</evidence>
<keyword evidence="5" id="KW-0418">Kinase</keyword>
<dbReference type="SUPFAM" id="SSF56112">
    <property type="entry name" value="Protein kinase-like (PK-like)"/>
    <property type="match status" value="1"/>
</dbReference>
<protein>
    <submittedName>
        <fullName evidence="5">AarF/ABC1/UbiB kinase family protein</fullName>
    </submittedName>
</protein>
<dbReference type="Pfam" id="PF03109">
    <property type="entry name" value="ABC1"/>
    <property type="match status" value="1"/>
</dbReference>
<keyword evidence="2" id="KW-0812">Transmembrane</keyword>
<dbReference type="Proteomes" id="UP000076717">
    <property type="component" value="Unassembled WGS sequence"/>
</dbReference>
<comment type="similarity">
    <text evidence="1">Belongs to the protein kinase superfamily. ADCK protein kinase family.</text>
</comment>
<reference evidence="7" key="2">
    <citation type="submission" date="2019-12" db="EMBL/GenBank/DDBJ databases">
        <title>Complete and draft genome sequences of new strains and members of some known species of the genus Rathayibacter isolated from plants.</title>
        <authorList>
            <person name="Tarlachkov S.V."/>
            <person name="Starodumova I.P."/>
            <person name="Dorofeeva L.V."/>
            <person name="Prisyazhnaya N.V."/>
            <person name="Leyn S."/>
            <person name="Zlamal J."/>
            <person name="Elan M."/>
            <person name="Osterman A.L."/>
            <person name="Nadler S."/>
            <person name="Subbotin S.A."/>
            <person name="Evtushenko L.I."/>
        </authorList>
    </citation>
    <scope>NUCLEOTIDE SEQUENCE [LARGE SCALE GENOMIC DNA]</scope>
    <source>
        <strain evidence="7">VKM Ac-2761</strain>
    </source>
</reference>
<organism evidence="4 6">
    <name type="scientific">Rathayibacter tanaceti</name>
    <dbReference type="NCBI Taxonomy" id="1671680"/>
    <lineage>
        <taxon>Bacteria</taxon>
        <taxon>Bacillati</taxon>
        <taxon>Actinomycetota</taxon>
        <taxon>Actinomycetes</taxon>
        <taxon>Micrococcales</taxon>
        <taxon>Microbacteriaceae</taxon>
        <taxon>Rathayibacter</taxon>
    </lineage>
</organism>
<dbReference type="EMBL" id="LIIN01000013">
    <property type="protein sequence ID" value="KZX22171.1"/>
    <property type="molecule type" value="Genomic_DNA"/>
</dbReference>
<evidence type="ECO:0000313" key="7">
    <source>
        <dbReference type="Proteomes" id="UP000465031"/>
    </source>
</evidence>
<reference evidence="5" key="3">
    <citation type="submission" date="2019-12" db="EMBL/GenBank/DDBJ databases">
        <title>Complete and Draft Genome Sequences of New Strains and Members of Some Known Species of the Genus Rathayibacter isolated from Plants.</title>
        <authorList>
            <person name="Tarlachkov S.V."/>
            <person name="Starodumova I.P."/>
            <person name="Dorofeeva L.V."/>
            <person name="Prisyazhnaya N.V."/>
            <person name="Leyn S.A."/>
            <person name="Zlamal J.E."/>
            <person name="Elane M.L."/>
            <person name="Osterman A.L."/>
            <person name="Nadler S.A."/>
            <person name="Subbotin S.A."/>
            <person name="Evtushenko L.I."/>
        </authorList>
    </citation>
    <scope>NUCLEOTIDE SEQUENCE</scope>
    <source>
        <strain evidence="5">VKM Ac-2761</strain>
    </source>
</reference>
<dbReference type="PANTHER" id="PTHR10566:SF113">
    <property type="entry name" value="PROTEIN ACTIVITY OF BC1 COMPLEX KINASE 7, CHLOROPLASTIC"/>
    <property type="match status" value="1"/>
</dbReference>
<keyword evidence="2" id="KW-0472">Membrane</keyword>
<accession>A0A166ICT8</accession>
<dbReference type="PATRIC" id="fig|1671680.3.peg.700"/>
<evidence type="ECO:0000256" key="1">
    <source>
        <dbReference type="ARBA" id="ARBA00009670"/>
    </source>
</evidence>
<dbReference type="InterPro" id="IPR000719">
    <property type="entry name" value="Prot_kinase_dom"/>
</dbReference>
<keyword evidence="2" id="KW-1133">Transmembrane helix</keyword>
<dbReference type="GO" id="GO:0005524">
    <property type="term" value="F:ATP binding"/>
    <property type="evidence" value="ECO:0007669"/>
    <property type="project" value="InterPro"/>
</dbReference>
<dbReference type="Gene3D" id="1.10.510.10">
    <property type="entry name" value="Transferase(Phosphotransferase) domain 1"/>
    <property type="match status" value="1"/>
</dbReference>
<keyword evidence="4" id="KW-0808">Transferase</keyword>
<dbReference type="CDD" id="cd05121">
    <property type="entry name" value="ABC1_ADCK3-like"/>
    <property type="match status" value="1"/>
</dbReference>
<sequence length="654" mass="68696">MSISLVLVTVVVGLVVGAGARAAARRLLGVPVGAVRSFVVGVAILSIASPTVQTVVVPAGLFGESEGQPVILVGVEVIALLMALALAWAFVAGVALLVAAEALVPTGSVRNPIRWIRDQLALRRRTRRYLQVTMIFARFGLQSMLRRDPRQDAGSPVGAALVGALNACGVTFVKFGQVLSTRGDVIPPALATELSALQTSASPESWESIDAVLTSDLGALRDQLDVESEPLAAASVAQVHRAVIRATGETVVVKVQRPGARESVRVDIDIVRRLGKRLEASALWAREMRVSALADGFGDALLEELDYGLEVANTLRLAAAVGDAVDVPRVHVELSTPNVIVMEFIAGTTLGRASARLDELERDHRDALARTLLQNVLRQVLVEGVFHADLHPGNVVLQTDGRLALLDLGSVGILDQQLRGVLLGMLTAFDAQDTESAATLLLQLVPPSDIDGYALRRDLGAAMTVVAGPDGLGPAGIARLLDVFRTHRLALPPHVAAALRTFATLQGCLEILAPGIDQMALIRESTTSIAAQVLSPDGLKSTAFSRSLTSLSVLERLPGQIGALSQQLVDGRLASTRRVGADLAAWGARAVGDVIGTLVAGVLVVAAVLLLGVQGGPMMTSTVPWTWYLAGVVALAGFSLILRVLFRVFAQPAD</sequence>
<dbReference type="PANTHER" id="PTHR10566">
    <property type="entry name" value="CHAPERONE-ACTIVITY OF BC1 COMPLEX CABC1 -RELATED"/>
    <property type="match status" value="1"/>
</dbReference>
<dbReference type="AlphaFoldDB" id="A0A166ICT8"/>
<feature type="transmembrane region" description="Helical" evidence="2">
    <location>
        <begin position="625"/>
        <end position="646"/>
    </location>
</feature>
<dbReference type="InterPro" id="IPR050154">
    <property type="entry name" value="UbiB_kinase"/>
</dbReference>
<reference evidence="4 6" key="1">
    <citation type="submission" date="2015-08" db="EMBL/GenBank/DDBJ databases">
        <title>Draft Genome Sequence of Rathayibacter sp. Strain VKM Ac-2596 Isolated from Leaf Gall Induced by Plant-Parasitic Nematodes.</title>
        <authorList>
            <person name="Vasilenko O.V."/>
            <person name="Starodumova I.P."/>
            <person name="Tarlachkov S.V."/>
            <person name="Dorofeeva L.V."/>
            <person name="Evtushenko L.I."/>
        </authorList>
    </citation>
    <scope>NUCLEOTIDE SEQUENCE [LARGE SCALE GENOMIC DNA]</scope>
    <source>
        <strain evidence="4 6">VKM Ac-2596</strain>
    </source>
</reference>
<dbReference type="KEGG" id="rte:GSU10_05075"/>
<dbReference type="Proteomes" id="UP000465031">
    <property type="component" value="Chromosome"/>
</dbReference>